<evidence type="ECO:0000313" key="2">
    <source>
        <dbReference type="EMBL" id="TQM92251.1"/>
    </source>
</evidence>
<evidence type="ECO:0000256" key="1">
    <source>
        <dbReference type="SAM" id="Phobius"/>
    </source>
</evidence>
<dbReference type="AlphaFoldDB" id="A0A543KAZ3"/>
<dbReference type="RefSeq" id="WP_246086204.1">
    <property type="nucleotide sequence ID" value="NZ_VFPT01000001.1"/>
</dbReference>
<protein>
    <submittedName>
        <fullName evidence="2">Uncharacterized protein</fullName>
    </submittedName>
</protein>
<feature type="transmembrane region" description="Helical" evidence="1">
    <location>
        <begin position="192"/>
        <end position="212"/>
    </location>
</feature>
<keyword evidence="3" id="KW-1185">Reference proteome</keyword>
<keyword evidence="1" id="KW-0812">Transmembrane</keyword>
<feature type="transmembrane region" description="Helical" evidence="1">
    <location>
        <begin position="156"/>
        <end position="180"/>
    </location>
</feature>
<organism evidence="2 3">
    <name type="scientific">Roseinatronobacter monicus</name>
    <dbReference type="NCBI Taxonomy" id="393481"/>
    <lineage>
        <taxon>Bacteria</taxon>
        <taxon>Pseudomonadati</taxon>
        <taxon>Pseudomonadota</taxon>
        <taxon>Alphaproteobacteria</taxon>
        <taxon>Rhodobacterales</taxon>
        <taxon>Paracoccaceae</taxon>
        <taxon>Roseinatronobacter</taxon>
    </lineage>
</organism>
<evidence type="ECO:0000313" key="3">
    <source>
        <dbReference type="Proteomes" id="UP000320582"/>
    </source>
</evidence>
<sequence>MIEAVFSGGPHSRMPEFTDANFELPANFRSARFNDVYPSFRGSLLHERSIFSAEDGLWPKKISGRLAESRETCSVLRSIVERQGFIDDAHFFFRREMKLASQIGGNFDRFPYLFYGLFSNFGYSIFRPIAGLLVLFLAGLMFFWGGFFVERTESSFILALALSFNNVFPFFGFGRAYLGLDFFENLHLVKKLISSIQSILSLPLLFFLGLGLRTRFRMR</sequence>
<name>A0A543KAZ3_9RHOB</name>
<dbReference type="Proteomes" id="UP000320582">
    <property type="component" value="Unassembled WGS sequence"/>
</dbReference>
<reference evidence="2 3" key="1">
    <citation type="submission" date="2019-06" db="EMBL/GenBank/DDBJ databases">
        <title>Genomic Encyclopedia of Archaeal and Bacterial Type Strains, Phase II (KMG-II): from individual species to whole genera.</title>
        <authorList>
            <person name="Goeker M."/>
        </authorList>
    </citation>
    <scope>NUCLEOTIDE SEQUENCE [LARGE SCALE GENOMIC DNA]</scope>
    <source>
        <strain evidence="2 3">DSM 18423</strain>
    </source>
</reference>
<keyword evidence="1" id="KW-1133">Transmembrane helix</keyword>
<keyword evidence="1" id="KW-0472">Membrane</keyword>
<accession>A0A543KAZ3</accession>
<proteinExistence type="predicted"/>
<gene>
    <name evidence="2" type="ORF">BD293_0846</name>
</gene>
<comment type="caution">
    <text evidence="2">The sequence shown here is derived from an EMBL/GenBank/DDBJ whole genome shotgun (WGS) entry which is preliminary data.</text>
</comment>
<feature type="transmembrane region" description="Helical" evidence="1">
    <location>
        <begin position="125"/>
        <end position="149"/>
    </location>
</feature>
<dbReference type="EMBL" id="VFPT01000001">
    <property type="protein sequence ID" value="TQM92251.1"/>
    <property type="molecule type" value="Genomic_DNA"/>
</dbReference>